<dbReference type="EMBL" id="KZ664223">
    <property type="protein sequence ID" value="PPS06861.1"/>
    <property type="molecule type" value="Genomic_DNA"/>
</dbReference>
<proteinExistence type="predicted"/>
<feature type="compositionally biased region" description="Polar residues" evidence="1">
    <location>
        <begin position="1"/>
        <end position="30"/>
    </location>
</feature>
<dbReference type="AlphaFoldDB" id="A0A2P5XU32"/>
<evidence type="ECO:0000256" key="1">
    <source>
        <dbReference type="SAM" id="MobiDB-lite"/>
    </source>
</evidence>
<name>A0A2P5XU32_GOSBA</name>
<accession>A0A2P5XU32</accession>
<feature type="region of interest" description="Disordered" evidence="1">
    <location>
        <begin position="297"/>
        <end position="334"/>
    </location>
</feature>
<feature type="region of interest" description="Disordered" evidence="1">
    <location>
        <begin position="1"/>
        <end position="34"/>
    </location>
</feature>
<dbReference type="Proteomes" id="UP000239757">
    <property type="component" value="Unassembled WGS sequence"/>
</dbReference>
<gene>
    <name evidence="2" type="ORF">GOBAR_AA13788</name>
</gene>
<organism evidence="2 3">
    <name type="scientific">Gossypium barbadense</name>
    <name type="common">Sea Island cotton</name>
    <name type="synonym">Hibiscus barbadensis</name>
    <dbReference type="NCBI Taxonomy" id="3634"/>
    <lineage>
        <taxon>Eukaryota</taxon>
        <taxon>Viridiplantae</taxon>
        <taxon>Streptophyta</taxon>
        <taxon>Embryophyta</taxon>
        <taxon>Tracheophyta</taxon>
        <taxon>Spermatophyta</taxon>
        <taxon>Magnoliopsida</taxon>
        <taxon>eudicotyledons</taxon>
        <taxon>Gunneridae</taxon>
        <taxon>Pentapetalae</taxon>
        <taxon>rosids</taxon>
        <taxon>malvids</taxon>
        <taxon>Malvales</taxon>
        <taxon>Malvaceae</taxon>
        <taxon>Malvoideae</taxon>
        <taxon>Gossypium</taxon>
    </lineage>
</organism>
<evidence type="ECO:0000313" key="3">
    <source>
        <dbReference type="Proteomes" id="UP000239757"/>
    </source>
</evidence>
<protein>
    <submittedName>
        <fullName evidence="2">Uncharacterized protein</fullName>
    </submittedName>
</protein>
<evidence type="ECO:0000313" key="2">
    <source>
        <dbReference type="EMBL" id="PPS06861.1"/>
    </source>
</evidence>
<reference evidence="2 3" key="1">
    <citation type="submission" date="2015-01" db="EMBL/GenBank/DDBJ databases">
        <title>Genome of allotetraploid Gossypium barbadense reveals genomic plasticity and fiber elongation in cotton evolution.</title>
        <authorList>
            <person name="Chen X."/>
            <person name="Liu X."/>
            <person name="Zhao B."/>
            <person name="Zheng H."/>
            <person name="Hu Y."/>
            <person name="Lu G."/>
            <person name="Yang C."/>
            <person name="Chen J."/>
            <person name="Shan C."/>
            <person name="Zhang L."/>
            <person name="Zhou Y."/>
            <person name="Wang L."/>
            <person name="Guo W."/>
            <person name="Bai Y."/>
            <person name="Ruan J."/>
            <person name="Shangguan X."/>
            <person name="Mao Y."/>
            <person name="Jiang J."/>
            <person name="Zhu Y."/>
            <person name="Lei J."/>
            <person name="Kang H."/>
            <person name="Chen S."/>
            <person name="He X."/>
            <person name="Wang R."/>
            <person name="Wang Y."/>
            <person name="Chen J."/>
            <person name="Wang L."/>
            <person name="Yu S."/>
            <person name="Wang B."/>
            <person name="Wei J."/>
            <person name="Song S."/>
            <person name="Lu X."/>
            <person name="Gao Z."/>
            <person name="Gu W."/>
            <person name="Deng X."/>
            <person name="Ma D."/>
            <person name="Wang S."/>
            <person name="Liang W."/>
            <person name="Fang L."/>
            <person name="Cai C."/>
            <person name="Zhu X."/>
            <person name="Zhou B."/>
            <person name="Zhang Y."/>
            <person name="Chen Z."/>
            <person name="Xu S."/>
            <person name="Zhu R."/>
            <person name="Wang S."/>
            <person name="Zhang T."/>
            <person name="Zhao G."/>
        </authorList>
    </citation>
    <scope>NUCLEOTIDE SEQUENCE [LARGE SCALE GENOMIC DNA]</scope>
    <source>
        <strain evidence="3">cv. Xinhai21</strain>
        <tissue evidence="2">Leaf</tissue>
    </source>
</reference>
<sequence length="581" mass="64993">MAHSTNHVVKPSVQETVTKNAYEPCSNNNKGPIYEERRLQIEELDEWRTQKLRIPDKPKPSQDELNTSPNQLKVGDKVLLDAADPRITTSEPNEEIPLTILSIFPYGTVEVNHPKFGTFKFIAGMRSINSLHHLDHAKESPYGQAQGCALGHMKTGQDFSPTRGAIRCHGCAIWPWAKLPEQHGRKTRPCLETVVETENVTLTCDTPVPSTCGRHCQNEHGHGPMYTGVGEANEARHGRATRPCAPIRPKNTGVVQMSDAPKFKICETHGHTSVCPKIYRNPSLFIIFLPKIPNPSRYNSTRPTPHARTMSPSRGKKTAVPASNKRKGAASSLGPTTEIRHPFLQVPLGPQEELYQILRARPLALLTTNPLRLFFEIVEPTYLEFTLELCSTFYLQTVMTNFDNPGMIQFCLDGLSMANGHVIDLAYFISLAIRHQTERHRRGVLSIGPYVTRLAQHFGLLNMAEQSSSLTLIGQMSLQGILSMLSMRMIEKRRGTYPSQYCLAQSTEEEDLEDITDSATTHSRPVHAAASYADISECLTRFEQQCFQCFDNIDATLPQICQHFHISSPPPPREPSSNEDV</sequence>